<keyword evidence="2" id="KW-1185">Reference proteome</keyword>
<dbReference type="Pfam" id="PF05705">
    <property type="entry name" value="DUF829"/>
    <property type="match status" value="1"/>
</dbReference>
<dbReference type="PANTHER" id="PTHR12265">
    <property type="entry name" value="TRANSMEMBRANE PROTEIN 53"/>
    <property type="match status" value="1"/>
</dbReference>
<dbReference type="AlphaFoldDB" id="A0AAI8YCI6"/>
<proteinExistence type="predicted"/>
<gene>
    <name evidence="1" type="ORF">KHLLAP_LOCUS269</name>
</gene>
<protein>
    <submittedName>
        <fullName evidence="1">Uu.00g026540.m01.CDS01</fullName>
    </submittedName>
</protein>
<dbReference type="EMBL" id="CAUWAG010000003">
    <property type="protein sequence ID" value="CAJ2499801.1"/>
    <property type="molecule type" value="Genomic_DNA"/>
</dbReference>
<comment type="caution">
    <text evidence="1">The sequence shown here is derived from an EMBL/GenBank/DDBJ whole genome shotgun (WGS) entry which is preliminary data.</text>
</comment>
<dbReference type="InterPro" id="IPR008547">
    <property type="entry name" value="DUF829_TMEM53"/>
</dbReference>
<evidence type="ECO:0000313" key="2">
    <source>
        <dbReference type="Proteomes" id="UP001295740"/>
    </source>
</evidence>
<accession>A0AAI8YCI6</accession>
<organism evidence="1 2">
    <name type="scientific">Anthostomella pinea</name>
    <dbReference type="NCBI Taxonomy" id="933095"/>
    <lineage>
        <taxon>Eukaryota</taxon>
        <taxon>Fungi</taxon>
        <taxon>Dikarya</taxon>
        <taxon>Ascomycota</taxon>
        <taxon>Pezizomycotina</taxon>
        <taxon>Sordariomycetes</taxon>
        <taxon>Xylariomycetidae</taxon>
        <taxon>Xylariales</taxon>
        <taxon>Xylariaceae</taxon>
        <taxon>Anthostomella</taxon>
    </lineage>
</organism>
<reference evidence="1" key="1">
    <citation type="submission" date="2023-10" db="EMBL/GenBank/DDBJ databases">
        <authorList>
            <person name="Hackl T."/>
        </authorList>
    </citation>
    <scope>NUCLEOTIDE SEQUENCE</scope>
</reference>
<name>A0AAI8YCI6_9PEZI</name>
<dbReference type="PANTHER" id="PTHR12265:SF14">
    <property type="entry name" value="INDOLE-DITERPENE BIOSYNTHESIS PROTEIN PAXU"/>
    <property type="match status" value="1"/>
</dbReference>
<evidence type="ECO:0000313" key="1">
    <source>
        <dbReference type="EMBL" id="CAJ2499801.1"/>
    </source>
</evidence>
<dbReference type="Proteomes" id="UP001295740">
    <property type="component" value="Unassembled WGS sequence"/>
</dbReference>
<sequence>MAIKASSFLGYTPITDRIFLRNEKAASDSDTTRSTSVDDPTAILIYGWGDGLPKHVAKYADGYHAMFPTARILVIISSTIAASSQLLKQRTDAMLPVIDTVFPTKADGSERVILHIMSNTGGIYSAATLNAYQQRHGKDSMLPHHLCVSDSTPGSVVFASEVGRWSRAIALGTAKWFPWPFAVTKAIWWTFLYTVHFLGMALRIEPSGIYSAKAFVNNSMATTRALRLYLYSKEDEIIYWEDLEAQAAIARKGGYTTVLEMFEGSPHVGHMRVHPEQYWEAIARCWKVSMESGDKMESVS</sequence>